<feature type="region of interest" description="Disordered" evidence="1">
    <location>
        <begin position="632"/>
        <end position="686"/>
    </location>
</feature>
<feature type="region of interest" description="Disordered" evidence="1">
    <location>
        <begin position="530"/>
        <end position="549"/>
    </location>
</feature>
<feature type="region of interest" description="Disordered" evidence="1">
    <location>
        <begin position="260"/>
        <end position="309"/>
    </location>
</feature>
<feature type="region of interest" description="Disordered" evidence="1">
    <location>
        <begin position="336"/>
        <end position="493"/>
    </location>
</feature>
<feature type="compositionally biased region" description="Low complexity" evidence="1">
    <location>
        <begin position="278"/>
        <end position="288"/>
    </location>
</feature>
<feature type="compositionally biased region" description="Polar residues" evidence="1">
    <location>
        <begin position="536"/>
        <end position="545"/>
    </location>
</feature>
<feature type="compositionally biased region" description="Polar residues" evidence="1">
    <location>
        <begin position="363"/>
        <end position="373"/>
    </location>
</feature>
<name>A0A1V6RE27_9EURO</name>
<dbReference type="STRING" id="29845.A0A1V6RE27"/>
<feature type="region of interest" description="Disordered" evidence="1">
    <location>
        <begin position="834"/>
        <end position="898"/>
    </location>
</feature>
<protein>
    <submittedName>
        <fullName evidence="2">Uncharacterized protein</fullName>
    </submittedName>
</protein>
<gene>
    <name evidence="2" type="ORF">PENVUL_c059G03310</name>
</gene>
<dbReference type="OrthoDB" id="5372553at2759"/>
<reference evidence="3" key="1">
    <citation type="journal article" date="2017" name="Nat. Microbiol.">
        <title>Global analysis of biosynthetic gene clusters reveals vast potential of secondary metabolite production in Penicillium species.</title>
        <authorList>
            <person name="Nielsen J.C."/>
            <person name="Grijseels S."/>
            <person name="Prigent S."/>
            <person name="Ji B."/>
            <person name="Dainat J."/>
            <person name="Nielsen K.F."/>
            <person name="Frisvad J.C."/>
            <person name="Workman M."/>
            <person name="Nielsen J."/>
        </authorList>
    </citation>
    <scope>NUCLEOTIDE SEQUENCE [LARGE SCALE GENOMIC DNA]</scope>
    <source>
        <strain evidence="3">IBT 29486</strain>
    </source>
</reference>
<feature type="compositionally biased region" description="Low complexity" evidence="1">
    <location>
        <begin position="153"/>
        <end position="163"/>
    </location>
</feature>
<feature type="compositionally biased region" description="Basic and acidic residues" evidence="1">
    <location>
        <begin position="640"/>
        <end position="651"/>
    </location>
</feature>
<evidence type="ECO:0000256" key="1">
    <source>
        <dbReference type="SAM" id="MobiDB-lite"/>
    </source>
</evidence>
<proteinExistence type="predicted"/>
<sequence length="898" mass="96408">MAESAEQLRKMQILQMADLGSARRDVISTGEFQNQARTQLARIESNRQVDQRDTAQLGKWANLHAEIRDIHGTEELDDIESGQSHRANLHAMLHPNGSQLRTYANHPYPASSAGRGGGVIGKRGRGGFVPPPPMAPASLHHAPRASIYANPVRSGRPGPRGRSTTMSAGIHLDPALNCNNNDSDARDRGRARGRNKSKGKGNTQGQVHIPLAPSRVQRPPPSANFAAKISEPEDFMSLFQSRRATESYTTSIDTIASAPMKKTPSVQKSIPPNEPRAKALLSSPSKSLSHFDPIEKTTQSTKTQATPTDISLPHIGPYLVVAPSPSAHVVPLHKTAAFKSSKGPPNTPKSPQLDTKSPPVESPTASPSKSMHQSAKSKKAKNKGNTSKVPYPEVGSITTDEIQWKVSPGEQPRKKGTASPSKEADSAEHLMPVTEAKNTPVFKATELKDSKQNVTPGSQKGKSKQKAQPRDLLSEDDPLVNTAKPARRPLKTVAIQSPGAAELAGLQFAEMTGESVPVQSIDEVISQKIPNIEVPETQSRPNDQSPGFEGVDMGQQIITELRDIRKHIHSINSRQDLPTTQDIERILESKLLQLIPTTSAPPEAPSSSEMEARLNSLIAVIEARAAQQQGINAVEASPAARRDLTPFDGHRSPPPPSSSSNSPPSADKRTHKVHVPGLSPTRSDSPDIISQFESLQVSSKLAAPLQPQRAIPTPVLRDLKVPKRTTTSDASVQVTPALGSHPKEATKKPLTLNDSIFAGPVGPVISNDTNAIRSQTATRTLGLNHPNIPKQQDGDSMNLQPTGVRTIGPAPFKPRVIGPAPSVYEPTTLRAAAGARIRTSSTQSANIDTENRSLGTSNSVLTPQQAPGRLFSMPDPTTIQQPKVNATRSVSSNRSHRQ</sequence>
<feature type="compositionally biased region" description="Polar residues" evidence="1">
    <location>
        <begin position="875"/>
        <end position="898"/>
    </location>
</feature>
<organism evidence="2 3">
    <name type="scientific">Penicillium vulpinum</name>
    <dbReference type="NCBI Taxonomy" id="29845"/>
    <lineage>
        <taxon>Eukaryota</taxon>
        <taxon>Fungi</taxon>
        <taxon>Dikarya</taxon>
        <taxon>Ascomycota</taxon>
        <taxon>Pezizomycotina</taxon>
        <taxon>Eurotiomycetes</taxon>
        <taxon>Eurotiomycetidae</taxon>
        <taxon>Eurotiales</taxon>
        <taxon>Aspergillaceae</taxon>
        <taxon>Penicillium</taxon>
    </lineage>
</organism>
<keyword evidence="3" id="KW-1185">Reference proteome</keyword>
<evidence type="ECO:0000313" key="2">
    <source>
        <dbReference type="EMBL" id="OQE00052.1"/>
    </source>
</evidence>
<accession>A0A1V6RE27</accession>
<feature type="region of interest" description="Disordered" evidence="1">
    <location>
        <begin position="148"/>
        <end position="221"/>
    </location>
</feature>
<dbReference type="EMBL" id="MDYP01000059">
    <property type="protein sequence ID" value="OQE00052.1"/>
    <property type="molecule type" value="Genomic_DNA"/>
</dbReference>
<feature type="compositionally biased region" description="Low complexity" evidence="1">
    <location>
        <begin position="296"/>
        <end position="308"/>
    </location>
</feature>
<feature type="compositionally biased region" description="Polar residues" evidence="1">
    <location>
        <begin position="838"/>
        <end position="865"/>
    </location>
</feature>
<dbReference type="AlphaFoldDB" id="A0A1V6RE27"/>
<comment type="caution">
    <text evidence="2">The sequence shown here is derived from an EMBL/GenBank/DDBJ whole genome shotgun (WGS) entry which is preliminary data.</text>
</comment>
<evidence type="ECO:0000313" key="3">
    <source>
        <dbReference type="Proteomes" id="UP000191518"/>
    </source>
</evidence>
<dbReference type="Proteomes" id="UP000191518">
    <property type="component" value="Unassembled WGS sequence"/>
</dbReference>